<comment type="caution">
    <text evidence="1">The sequence shown here is derived from an EMBL/GenBank/DDBJ whole genome shotgun (WGS) entry which is preliminary data.</text>
</comment>
<sequence>MKSIIGTENKNATQNGIDNPIQFDETQAIPVGIVSYIDIDGCRFKREVLFCYDLKLPETFIPNNQDGEVESFKLLPVTLVVDIIQSTRPVNYQLITKDMFDKIAEQIDKYIKPEDVGYLKLLQSLTSGDCS</sequence>
<gene>
    <name evidence="1" type="ORF">OSB04_021467</name>
</gene>
<dbReference type="Proteomes" id="UP001172457">
    <property type="component" value="Chromosome 5"/>
</dbReference>
<dbReference type="AlphaFoldDB" id="A0AA38SU87"/>
<keyword evidence="2" id="KW-1185">Reference proteome</keyword>
<dbReference type="Gene3D" id="3.90.79.10">
    <property type="entry name" value="Nucleoside Triphosphate Pyrophosphohydrolase"/>
    <property type="match status" value="1"/>
</dbReference>
<proteinExistence type="predicted"/>
<evidence type="ECO:0000313" key="1">
    <source>
        <dbReference type="EMBL" id="KAJ9548924.1"/>
    </source>
</evidence>
<organism evidence="1 2">
    <name type="scientific">Centaurea solstitialis</name>
    <name type="common">yellow star-thistle</name>
    <dbReference type="NCBI Taxonomy" id="347529"/>
    <lineage>
        <taxon>Eukaryota</taxon>
        <taxon>Viridiplantae</taxon>
        <taxon>Streptophyta</taxon>
        <taxon>Embryophyta</taxon>
        <taxon>Tracheophyta</taxon>
        <taxon>Spermatophyta</taxon>
        <taxon>Magnoliopsida</taxon>
        <taxon>eudicotyledons</taxon>
        <taxon>Gunneridae</taxon>
        <taxon>Pentapetalae</taxon>
        <taxon>asterids</taxon>
        <taxon>campanulids</taxon>
        <taxon>Asterales</taxon>
        <taxon>Asteraceae</taxon>
        <taxon>Carduoideae</taxon>
        <taxon>Cardueae</taxon>
        <taxon>Centaureinae</taxon>
        <taxon>Centaurea</taxon>
    </lineage>
</organism>
<protein>
    <submittedName>
        <fullName evidence="1">Uncharacterized protein</fullName>
    </submittedName>
</protein>
<dbReference type="EMBL" id="JARYMX010000005">
    <property type="protein sequence ID" value="KAJ9548924.1"/>
    <property type="molecule type" value="Genomic_DNA"/>
</dbReference>
<name>A0AA38SU87_9ASTR</name>
<accession>A0AA38SU87</accession>
<evidence type="ECO:0000313" key="2">
    <source>
        <dbReference type="Proteomes" id="UP001172457"/>
    </source>
</evidence>
<reference evidence="1" key="1">
    <citation type="submission" date="2023-03" db="EMBL/GenBank/DDBJ databases">
        <title>Chromosome-scale reference genome and RAD-based genetic map of yellow starthistle (Centaurea solstitialis) reveal putative structural variation and QTLs associated with invader traits.</title>
        <authorList>
            <person name="Reatini B."/>
            <person name="Cang F.A."/>
            <person name="Jiang Q."/>
            <person name="Mckibben M.T.W."/>
            <person name="Barker M.S."/>
            <person name="Rieseberg L.H."/>
            <person name="Dlugosch K.M."/>
        </authorList>
    </citation>
    <scope>NUCLEOTIDE SEQUENCE</scope>
    <source>
        <strain evidence="1">CAN-66</strain>
        <tissue evidence="1">Leaf</tissue>
    </source>
</reference>